<gene>
    <name evidence="1" type="ORF">DPMN_068573</name>
</gene>
<dbReference type="Proteomes" id="UP000828390">
    <property type="component" value="Unassembled WGS sequence"/>
</dbReference>
<protein>
    <recommendedName>
        <fullName evidence="3">NACHT domain-containing protein</fullName>
    </recommendedName>
</protein>
<dbReference type="InterPro" id="IPR027897">
    <property type="entry name" value="DUF4559"/>
</dbReference>
<dbReference type="Gene3D" id="3.40.50.300">
    <property type="entry name" value="P-loop containing nucleotide triphosphate hydrolases"/>
    <property type="match status" value="1"/>
</dbReference>
<evidence type="ECO:0000313" key="2">
    <source>
        <dbReference type="Proteomes" id="UP000828390"/>
    </source>
</evidence>
<dbReference type="PANTHER" id="PTHR46312:SF2">
    <property type="entry name" value="NUCLEOTIDE-BINDING OLIGOMERIZATION DOMAIN-CONTAINING PROTEIN 2-LIKE"/>
    <property type="match status" value="1"/>
</dbReference>
<evidence type="ECO:0008006" key="3">
    <source>
        <dbReference type="Google" id="ProtNLM"/>
    </source>
</evidence>
<dbReference type="EMBL" id="JAIWYP010000014">
    <property type="protein sequence ID" value="KAH3709112.1"/>
    <property type="molecule type" value="Genomic_DNA"/>
</dbReference>
<evidence type="ECO:0000313" key="1">
    <source>
        <dbReference type="EMBL" id="KAH3709112.1"/>
    </source>
</evidence>
<proteinExistence type="predicted"/>
<dbReference type="InterPro" id="IPR027417">
    <property type="entry name" value="P-loop_NTPase"/>
</dbReference>
<organism evidence="1 2">
    <name type="scientific">Dreissena polymorpha</name>
    <name type="common">Zebra mussel</name>
    <name type="synonym">Mytilus polymorpha</name>
    <dbReference type="NCBI Taxonomy" id="45954"/>
    <lineage>
        <taxon>Eukaryota</taxon>
        <taxon>Metazoa</taxon>
        <taxon>Spiralia</taxon>
        <taxon>Lophotrochozoa</taxon>
        <taxon>Mollusca</taxon>
        <taxon>Bivalvia</taxon>
        <taxon>Autobranchia</taxon>
        <taxon>Heteroconchia</taxon>
        <taxon>Euheterodonta</taxon>
        <taxon>Imparidentia</taxon>
        <taxon>Neoheterodontei</taxon>
        <taxon>Myida</taxon>
        <taxon>Dreissenoidea</taxon>
        <taxon>Dreissenidae</taxon>
        <taxon>Dreissena</taxon>
    </lineage>
</organism>
<comment type="caution">
    <text evidence="1">The sequence shown here is derived from an EMBL/GenBank/DDBJ whole genome shotgun (WGS) entry which is preliminary data.</text>
</comment>
<name>A0A9D4BUD2_DREPO</name>
<dbReference type="PANTHER" id="PTHR46312">
    <property type="entry name" value="NACHT DOMAIN-CONTAINING PROTEIN"/>
    <property type="match status" value="1"/>
</dbReference>
<keyword evidence="2" id="KW-1185">Reference proteome</keyword>
<dbReference type="Pfam" id="PF15112">
    <property type="entry name" value="DUF4559"/>
    <property type="match status" value="1"/>
</dbReference>
<reference evidence="1" key="2">
    <citation type="submission" date="2020-11" db="EMBL/GenBank/DDBJ databases">
        <authorList>
            <person name="McCartney M.A."/>
            <person name="Auch B."/>
            <person name="Kono T."/>
            <person name="Mallez S."/>
            <person name="Becker A."/>
            <person name="Gohl D.M."/>
            <person name="Silverstein K.A.T."/>
            <person name="Koren S."/>
            <person name="Bechman K.B."/>
            <person name="Herman A."/>
            <person name="Abrahante J.E."/>
            <person name="Garbe J."/>
        </authorList>
    </citation>
    <scope>NUCLEOTIDE SEQUENCE</scope>
    <source>
        <strain evidence="1">Duluth1</strain>
        <tissue evidence="1">Whole animal</tissue>
    </source>
</reference>
<dbReference type="SUPFAM" id="SSF52540">
    <property type="entry name" value="P-loop containing nucleoside triphosphate hydrolases"/>
    <property type="match status" value="1"/>
</dbReference>
<accession>A0A9D4BUD2</accession>
<sequence>MAANTNLFTDKETTNWFKASIALNVAKQGLTNFLDTQLQNVHAVVGRSCGNCQIEKLIPCPTNPYCNRKKLSYCPFHKSQKPQPCPTCDHVKQNIILQHRYNGPSWRNTRAENWAQDYWEIGKCFLPPDGYNSVSSVQESDFNGVISIMLNCLHFQTCLSSSCLSPPPPDKQCPLEKVRQIGRDVRHTSDCKVTDADLQDYFQILSTLLADPNCLQHDPSATHACTRLRDLQNDRISFKELGELLKEAYQTLTHAKEAGERFSEEAERTLANANDYITCLEQRIKKKTRVGEQRIKKKTQVGVQRLSNQTHVGQRCLKSKTQSGVEHIERKRYDAEQCLESKIQDSTKRIEYNLQDGIMRMQQAANKTTQVEYERGKADFRSNLIQFYTTKMNTVSVSPLREGCDKPIWDIFVTPKMIPINIEKDGSRTKTNSTIHQYRGIFYNDKKLNRVFIQGDPGTGKSTFLIKLAIDWCEAVSLHNQNCVSTFSDIDTLRDFRFLFHISLRDAIGQREVIEMIKTQIIDLIYTGDERIKAFLLLQQIMKQETCIVTMDGLNEWTDDLNKYTVPLIANCHTKCVSLVTTRPWKMMDERIKDSEIDRLIEIEGINDSEELTKHIILSLQTGTDRTHTEFKKYVNENQLMRFLTSPWLQVLLVNVWINNNAFKGSLCEINCILLDLLFKKANAKKGYFKIGHSIQCLSNTSFIKERVDIFDALANVAFQFTFSSKKSLVFSERELIKYLTLEQLQFCLHAGVLTRRHSVGIAPQESQFSFIHETVQEFLAAYHIANSKQELSEFFQTETKYNILEMSQTVIYLCGLDCKKANELLNRLTDIELLENINQGLSNYVQANFDMEQVKTFQTDVYTKIKNVKSKHTQMAKDAHFLFALLVLYQRMIISCCIEAKTSGQKEIGLNCQDFAFSIYLSYADSKALKELLMYNKSSVRSLILETNFLQTDEILKVLQHSKRSLKRVTTKVTPEINKELHQMTIQELHCTGKIDVSSFSCVLPSLSQLTFLKIEDSRFSEDIVLPETIQGVSLCKCTCTDVFLRRLLVHLASLKHDIQCILFEIVTDCNTHLFQSELLLSDMTNICLNLKLGNTDLYGILHGTSIGKLSARTAGDLILASEILHTLNKLTKLYLWGTYTGRCDLRLPASLRCISLPEVECSSEWLCSLLITLSSLDHSVECELWDVVLQPCEEANGDECHIHASDLRSEMLLRDLFNIEILVKNSSMELFEILRDSSIGILDLRTTDCVSLASEILHTLNKLTKLSLWGTYTDRCDLMLPASLQYISLPEVECSSEWLCSLLIALSLLDRPVKCELWNVVLQPCEEARGDYCHIHATELRSEILSRDLSNINLLVNNCSMELFEILRDSSIGILDLITADCLSLASEIFHTLYKLTKLYLRGTYTGRCDLMLPASMQCISLQEVECSSEWLCSLLIVLSLLDHHVECELWNVVLQPCEEARGDYSHVHATELRSEILSRDLSNIEILVKNSSMELFEILRDSSIGILDLITADCLSLASEIFHTFYKLTKLYLRGTYTGRCDLMLPASMQCISLQEVECSSEWLCSLLIVLSLLDHHVKCELWNVVLQPCEEARRDYSYIHATELRSEILSRDLSNIEILVKNSSMELFEILRDLSIGILDLRTADCVSLAPDILHTLNKLTKLFLWGTYTDRFDLRLPASLQCISLPEVECSSDWLCSLLIALSLLHHPVKCELLGVVLQLCEEAREDHSHEHASELRSEILSRDLSNINLLVNNCSMELFEILRDSSIGILDLRTADCVSLASESLHTLNKLTKLFLRGTYTGRCDIMLPASLQCISLPEVECSSEWLCSLLIALSLLDHPVKCELWNVVLQPCEEARGDYSYIHATELRSEILSRDLSNIEILVKNSSMELFEILRDLSIGILDLRTDDCVSLVSEILNTLNKLTKLFLWGTYTDRFDLRLPASLQCISLQKVECSSDWLCSLLIALSLLHHPVKCELWDGVLQPCEEARGDYSHVHASDWRSEILSRDLSNINILVKNCSMELFEILRDSSIGILDLRTTDCVSLASEILHTLNKLTKLYLWGTYTGRCDLMLPASLQCISLPKVECSFEWLCSLLITLSLLDHHVECELWNVVLQPCEEARGDYSHVHASELRSEISSRDLSNSNILVNNCSMELFEILRDSSIGILDLRTADCVSLASEILHTLNKLTKLYLWGTYTDRFDLMLPASLQCISLQEVKCSSEWLCSLLITLSLLDHPVKCELWNVVLQPCEEARGDYSHVHATELRSEILSRDLSIINILVNNCSMELFEILRDSRIGILDLRTADCVSLASEILHTLNKLTKLYLWGTYTDRFDLRLPASLQCISLQKVECSSDWLCSLLIALSLLDHPVECELLDVVLQPCEEARGDYSHVHASELRSEILSRDLSNINLLVNNCSMELFEILRDSSIGILDLRTTDCVSLASEILHTLNKLTKLNLWGTYTGRCDLMLPASLQCISLPEVECSFEWLCSLLIALSVLDRPVKCELWNVVLQPCEEARGDYCHIHATELRSEILSRDLSNINILVNNCSMELFEILRDSSIGILDLRTADCVSLASEILHTLNKLTKLYLWGTYTDRFDLMLPASLQCISLQEVKCSSEWLCSLLITLSLLDHPVECELWNVVLQPCEEANGDECHIHASDLRSEMLLRDLFNIEILVKNSSMELFEILRDSSIGILDLRTADCVSLASEILHTLNKLTKLYLWGTYTDRFDLRLPASLQCISLPEVECSSEWLCSLLIALSLLDRPVECKLVNVVLQPCEEARGDYSHVHASGLRSEILSRDLSNINILVNNCSMELFEILRDLRIGILGLRTADCVSLASEILHTLNKLTKLYLWGTYRNRFDLRLPASLQCISLQKVECSSEWLCSLLITLSSLDRPVECELWDVVLQPCEEARGDYSHVHASDWRSEILSRDLSNINILVNNCSMELFDILRDSSKGS</sequence>
<reference evidence="1" key="1">
    <citation type="journal article" date="2019" name="bioRxiv">
        <title>The Genome of the Zebra Mussel, Dreissena polymorpha: A Resource for Invasive Species Research.</title>
        <authorList>
            <person name="McCartney M.A."/>
            <person name="Auch B."/>
            <person name="Kono T."/>
            <person name="Mallez S."/>
            <person name="Zhang Y."/>
            <person name="Obille A."/>
            <person name="Becker A."/>
            <person name="Abrahante J.E."/>
            <person name="Garbe J."/>
            <person name="Badalamenti J.P."/>
            <person name="Herman A."/>
            <person name="Mangelson H."/>
            <person name="Liachko I."/>
            <person name="Sullivan S."/>
            <person name="Sone E.D."/>
            <person name="Koren S."/>
            <person name="Silverstein K.A.T."/>
            <person name="Beckman K.B."/>
            <person name="Gohl D.M."/>
        </authorList>
    </citation>
    <scope>NUCLEOTIDE SEQUENCE</scope>
    <source>
        <strain evidence="1">Duluth1</strain>
        <tissue evidence="1">Whole animal</tissue>
    </source>
</reference>